<evidence type="ECO:0000313" key="2">
    <source>
        <dbReference type="EMBL" id="OWL98952.1"/>
    </source>
</evidence>
<gene>
    <name evidence="2" type="ORF">CBQ26_00400</name>
</gene>
<dbReference type="GO" id="GO:0071453">
    <property type="term" value="P:cellular response to oxygen levels"/>
    <property type="evidence" value="ECO:0007669"/>
    <property type="project" value="TreeGrafter"/>
</dbReference>
<sequence length="413" mass="46997">MKAAKKTPLGLSVLDAARARVRGLFDEFDRVCVSFSGGKDSTVLLELARLEAVSRGRTVDVLFIDWEAQYAGTIAHVQAMLGRPGVNPIWVALPLTTDNASSVYEPLWTAWDPARRDVWVRDLPTGAGVVSDPAHWDWYRTDMTFESFLPAFSRWYGLEVAGGRAAFLVGLRAAESLHRYATVRKSSRDRESYGGRAWSTRVVKPLKRDPAHELWNFYPIYDWEVEDVWRYHRDAGIPVNRVYEMMHLAGLSLAEMRIDEPFGPEARKNLALIRRLEPQTWARLVARVQGANFGARRGDSELLAARGQFVLPPTYPTWRAYAQAILASLPPELRAHYEGKIGVFLDWFKVNRGWEDLNDVSEERYERAGTAGSWRNVCITLLKNDYWCQRLSFGVTKKDAARTAARKEKYADL</sequence>
<dbReference type="Pfam" id="PF11922">
    <property type="entry name" value="DUF3440"/>
    <property type="match status" value="1"/>
</dbReference>
<proteinExistence type="predicted"/>
<name>A0A246BUX9_9DEIO</name>
<protein>
    <recommendedName>
        <fullName evidence="1">Phosphoadenosine phosphosulphate reductase domain-containing protein</fullName>
    </recommendedName>
</protein>
<dbReference type="AlphaFoldDB" id="A0A246BUX9"/>
<feature type="domain" description="Phosphoadenosine phosphosulphate reductase" evidence="1">
    <location>
        <begin position="31"/>
        <end position="244"/>
    </location>
</feature>
<dbReference type="EMBL" id="NHMK01000003">
    <property type="protein sequence ID" value="OWL98952.1"/>
    <property type="molecule type" value="Genomic_DNA"/>
</dbReference>
<dbReference type="Pfam" id="PF01507">
    <property type="entry name" value="PAPS_reduct"/>
    <property type="match status" value="1"/>
</dbReference>
<dbReference type="CDD" id="cd23947">
    <property type="entry name" value="PAPS_reductase-like_YbdN"/>
    <property type="match status" value="1"/>
</dbReference>
<evidence type="ECO:0000259" key="1">
    <source>
        <dbReference type="Pfam" id="PF01507"/>
    </source>
</evidence>
<dbReference type="OrthoDB" id="9774475at2"/>
<dbReference type="PANTHER" id="PTHR30083:SF0">
    <property type="entry name" value="3'-PHOSPHOADENOSINE 5'-PHOSPHOSULFATE SULFOTRANSFERASE (PAPS REDUCTASE)_FAD SYNTHETASE"/>
    <property type="match status" value="1"/>
</dbReference>
<dbReference type="RefSeq" id="WP_088246645.1">
    <property type="nucleotide sequence ID" value="NZ_NHMK01000003.1"/>
</dbReference>
<dbReference type="InterPro" id="IPR021845">
    <property type="entry name" value="DUF3440"/>
</dbReference>
<dbReference type="InterPro" id="IPR014729">
    <property type="entry name" value="Rossmann-like_a/b/a_fold"/>
</dbReference>
<evidence type="ECO:0000313" key="3">
    <source>
        <dbReference type="Proteomes" id="UP000197208"/>
    </source>
</evidence>
<dbReference type="Gene3D" id="3.40.50.620">
    <property type="entry name" value="HUPs"/>
    <property type="match status" value="1"/>
</dbReference>
<keyword evidence="3" id="KW-1185">Reference proteome</keyword>
<dbReference type="GO" id="GO:0003824">
    <property type="term" value="F:catalytic activity"/>
    <property type="evidence" value="ECO:0007669"/>
    <property type="project" value="InterPro"/>
</dbReference>
<dbReference type="PANTHER" id="PTHR30083">
    <property type="entry name" value="TRANSCRIPTIONAL REGULATOR-RELATED"/>
    <property type="match status" value="1"/>
</dbReference>
<dbReference type="SUPFAM" id="SSF52402">
    <property type="entry name" value="Adenine nucleotide alpha hydrolases-like"/>
    <property type="match status" value="1"/>
</dbReference>
<dbReference type="Proteomes" id="UP000197208">
    <property type="component" value="Unassembled WGS sequence"/>
</dbReference>
<organism evidence="2 3">
    <name type="scientific">Deinococcus indicus</name>
    <dbReference type="NCBI Taxonomy" id="223556"/>
    <lineage>
        <taxon>Bacteria</taxon>
        <taxon>Thermotogati</taxon>
        <taxon>Deinococcota</taxon>
        <taxon>Deinococci</taxon>
        <taxon>Deinococcales</taxon>
        <taxon>Deinococcaceae</taxon>
        <taxon>Deinococcus</taxon>
    </lineage>
</organism>
<accession>A0A246BUX9</accession>
<comment type="caution">
    <text evidence="2">The sequence shown here is derived from an EMBL/GenBank/DDBJ whole genome shotgun (WGS) entry which is preliminary data.</text>
</comment>
<reference evidence="2 3" key="1">
    <citation type="submission" date="2017-05" db="EMBL/GenBank/DDBJ databases">
        <title>De novo genome assembly of Deniococcus indicus strain DR1.</title>
        <authorList>
            <person name="Chauhan D."/>
            <person name="Yennamalli R.M."/>
            <person name="Priyadarshini R."/>
        </authorList>
    </citation>
    <scope>NUCLEOTIDE SEQUENCE [LARGE SCALE GENOMIC DNA]</scope>
    <source>
        <strain evidence="2 3">DR1</strain>
    </source>
</reference>
<dbReference type="InterPro" id="IPR002500">
    <property type="entry name" value="PAPS_reduct_dom"/>
</dbReference>